<keyword evidence="3" id="KW-0418">Kinase</keyword>
<name>A0A4Q5AVL8_9BIFI</name>
<keyword evidence="2" id="KW-0808">Transferase</keyword>
<comment type="similarity">
    <text evidence="1">Belongs to the HipA Ser/Thr kinase family.</text>
</comment>
<dbReference type="NCBIfam" id="TIGR03071">
    <property type="entry name" value="couple_hipA"/>
    <property type="match status" value="1"/>
</dbReference>
<dbReference type="GO" id="GO:0004674">
    <property type="term" value="F:protein serine/threonine kinase activity"/>
    <property type="evidence" value="ECO:0007669"/>
    <property type="project" value="TreeGrafter"/>
</dbReference>
<accession>A0A4Q5AVL8</accession>
<dbReference type="InterPro" id="IPR052028">
    <property type="entry name" value="HipA_Ser/Thr_kinase"/>
</dbReference>
<evidence type="ECO:0000313" key="9">
    <source>
        <dbReference type="Proteomes" id="UP000292655"/>
    </source>
</evidence>
<dbReference type="Proteomes" id="UP000292382">
    <property type="component" value="Unassembled WGS sequence"/>
</dbReference>
<dbReference type="PANTHER" id="PTHR37419">
    <property type="entry name" value="SERINE/THREONINE-PROTEIN KINASE TOXIN HIPA"/>
    <property type="match status" value="1"/>
</dbReference>
<evidence type="ECO:0000256" key="1">
    <source>
        <dbReference type="ARBA" id="ARBA00010164"/>
    </source>
</evidence>
<dbReference type="Gene3D" id="1.10.1070.20">
    <property type="match status" value="1"/>
</dbReference>
<feature type="domain" description="HipA-like C-terminal" evidence="4">
    <location>
        <begin position="150"/>
        <end position="380"/>
    </location>
</feature>
<evidence type="ECO:0000313" key="6">
    <source>
        <dbReference type="EMBL" id="RYQ38075.1"/>
    </source>
</evidence>
<proteinExistence type="inferred from homology"/>
<dbReference type="CDD" id="cd17808">
    <property type="entry name" value="HipA_Ec_like"/>
    <property type="match status" value="1"/>
</dbReference>
<dbReference type="EMBL" id="RYUX01000003">
    <property type="protein sequence ID" value="RYQ39241.1"/>
    <property type="molecule type" value="Genomic_DNA"/>
</dbReference>
<evidence type="ECO:0000256" key="3">
    <source>
        <dbReference type="ARBA" id="ARBA00022777"/>
    </source>
</evidence>
<dbReference type="Pfam" id="PF13657">
    <property type="entry name" value="Couple_hipA"/>
    <property type="match status" value="1"/>
</dbReference>
<dbReference type="EMBL" id="RYUW01000007">
    <property type="protein sequence ID" value="RYQ38075.1"/>
    <property type="molecule type" value="Genomic_DNA"/>
</dbReference>
<gene>
    <name evidence="7" type="ORF">PG2002B_0313</name>
    <name evidence="6" type="ORF">PG2003B_0295</name>
</gene>
<organism evidence="6 8">
    <name type="scientific">Bifidobacterium pseudolongum subsp. globosum</name>
    <dbReference type="NCBI Taxonomy" id="1690"/>
    <lineage>
        <taxon>Bacteria</taxon>
        <taxon>Bacillati</taxon>
        <taxon>Actinomycetota</taxon>
        <taxon>Actinomycetes</taxon>
        <taxon>Bifidobacteriales</taxon>
        <taxon>Bifidobacteriaceae</taxon>
        <taxon>Bifidobacterium</taxon>
    </lineage>
</organism>
<evidence type="ECO:0000313" key="7">
    <source>
        <dbReference type="EMBL" id="RYQ39241.1"/>
    </source>
</evidence>
<evidence type="ECO:0000313" key="8">
    <source>
        <dbReference type="Proteomes" id="UP000292382"/>
    </source>
</evidence>
<dbReference type="InterPro" id="IPR012893">
    <property type="entry name" value="HipA-like_C"/>
</dbReference>
<evidence type="ECO:0000259" key="5">
    <source>
        <dbReference type="Pfam" id="PF13657"/>
    </source>
</evidence>
<feature type="domain" description="HipA N-terminal subdomain 1" evidence="5">
    <location>
        <begin position="9"/>
        <end position="105"/>
    </location>
</feature>
<comment type="caution">
    <text evidence="6">The sequence shown here is derived from an EMBL/GenBank/DDBJ whole genome shotgun (WGS) entry which is preliminary data.</text>
</comment>
<protein>
    <submittedName>
        <fullName evidence="6">Transcriptional regulator</fullName>
    </submittedName>
</protein>
<sequence>MRREDVKELHVLLDGRHIGVLAEDDRGRHMLQYDADMGHGMALSLSMPVRGEAWSGRPVEAYIDGLLPDSMDVRTRIGNLYGVSPRNPFALLSVVGMDCGGAVQFITEEQLTALPLPEVWEPIDVQEIGERLNGTGGAGAHAWQMNGERWSLNGSQEKIAVAYADGRDQWYEARDAAATTHIIKPGISRLQGQAFNEYLCMRAVDRLGLPASVSSYMDFGGVNAVVSRRWDRDVVEEPIGNHRPLKVHRIHQEDLCQAMGIMSADKYQSDGGPGAVSIVKFMRDNGCAESSVDLFYSALIVNYLLCGTDAHAKNYAMLEREDRRPTLAPLYDVASMYPYEGYIHGARKLKMAMKIGDEYRWCFADLRAWRKLAQLCGDSGDEDRIVGGLRDYAHRLPQVFAEVAGEEVFTVLLTYGPDDAAAIERMQVIQAIQAGLDAKCAEVRSWFDAN</sequence>
<dbReference type="AlphaFoldDB" id="A0A4Q5AVL8"/>
<reference evidence="8 9" key="1">
    <citation type="submission" date="2018-12" db="EMBL/GenBank/DDBJ databases">
        <title>Unveiling genomic diversity among members of the Bifidobacterium pseudolongum species, a widely distributed gut commensal of the animal kingdom.</title>
        <authorList>
            <person name="Lugli G.A."/>
            <person name="Duranti S."/>
            <person name="Albert K."/>
            <person name="Mancabelli L."/>
            <person name="Napoli S."/>
            <person name="Viappiani A."/>
            <person name="Anzalone R."/>
            <person name="Longhi G."/>
            <person name="Milani C."/>
            <person name="Turroni F."/>
            <person name="Alessandri G."/>
            <person name="Sela D.A."/>
            <person name="Van Sinderen D."/>
            <person name="Ventura M."/>
        </authorList>
    </citation>
    <scope>NUCLEOTIDE SEQUENCE [LARGE SCALE GENOMIC DNA]</scope>
    <source>
        <strain evidence="7 9">2002B</strain>
        <strain evidence="6 8">2003B</strain>
    </source>
</reference>
<dbReference type="PANTHER" id="PTHR37419:SF1">
    <property type="entry name" value="SERINE_THREONINE-PROTEIN KINASE TOXIN HIPA"/>
    <property type="match status" value="1"/>
</dbReference>
<dbReference type="GO" id="GO:0005829">
    <property type="term" value="C:cytosol"/>
    <property type="evidence" value="ECO:0007669"/>
    <property type="project" value="TreeGrafter"/>
</dbReference>
<evidence type="ECO:0000259" key="4">
    <source>
        <dbReference type="Pfam" id="PF07804"/>
    </source>
</evidence>
<dbReference type="Proteomes" id="UP000292655">
    <property type="component" value="Unassembled WGS sequence"/>
</dbReference>
<dbReference type="Pfam" id="PF07804">
    <property type="entry name" value="HipA_C"/>
    <property type="match status" value="1"/>
</dbReference>
<evidence type="ECO:0000256" key="2">
    <source>
        <dbReference type="ARBA" id="ARBA00022679"/>
    </source>
</evidence>
<dbReference type="InterPro" id="IPR017508">
    <property type="entry name" value="HipA_N1"/>
</dbReference>